<reference evidence="1" key="1">
    <citation type="submission" date="2018-05" db="EMBL/GenBank/DDBJ databases">
        <authorList>
            <person name="Lanie J.A."/>
            <person name="Ng W.-L."/>
            <person name="Kazmierczak K.M."/>
            <person name="Andrzejewski T.M."/>
            <person name="Davidsen T.M."/>
            <person name="Wayne K.J."/>
            <person name="Tettelin H."/>
            <person name="Glass J.I."/>
            <person name="Rusch D."/>
            <person name="Podicherti R."/>
            <person name="Tsui H.-C.T."/>
            <person name="Winkler M.E."/>
        </authorList>
    </citation>
    <scope>NUCLEOTIDE SEQUENCE</scope>
</reference>
<gene>
    <name evidence="1" type="ORF">METZ01_LOCUS462118</name>
</gene>
<protein>
    <submittedName>
        <fullName evidence="1">Uncharacterized protein</fullName>
    </submittedName>
</protein>
<accession>A0A383ANK2</accession>
<organism evidence="1">
    <name type="scientific">marine metagenome</name>
    <dbReference type="NCBI Taxonomy" id="408172"/>
    <lineage>
        <taxon>unclassified sequences</taxon>
        <taxon>metagenomes</taxon>
        <taxon>ecological metagenomes</taxon>
    </lineage>
</organism>
<dbReference type="EMBL" id="UINC01193576">
    <property type="protein sequence ID" value="SVE09264.1"/>
    <property type="molecule type" value="Genomic_DNA"/>
</dbReference>
<proteinExistence type="predicted"/>
<sequence>MSASPQLEGQQQRWAAVHEKVEYIHGATQFAGEQHLQLLP</sequence>
<feature type="non-terminal residue" evidence="1">
    <location>
        <position position="40"/>
    </location>
</feature>
<dbReference type="AlphaFoldDB" id="A0A383ANK2"/>
<evidence type="ECO:0000313" key="1">
    <source>
        <dbReference type="EMBL" id="SVE09264.1"/>
    </source>
</evidence>
<name>A0A383ANK2_9ZZZZ</name>